<accession>A0A0E2AXV5</accession>
<evidence type="ECO:0000313" key="2">
    <source>
        <dbReference type="Proteomes" id="UP000006253"/>
    </source>
</evidence>
<organism evidence="1 2">
    <name type="scientific">Leptospira kirschneri str. H1</name>
    <dbReference type="NCBI Taxonomy" id="1049966"/>
    <lineage>
        <taxon>Bacteria</taxon>
        <taxon>Pseudomonadati</taxon>
        <taxon>Spirochaetota</taxon>
        <taxon>Spirochaetia</taxon>
        <taxon>Leptospirales</taxon>
        <taxon>Leptospiraceae</taxon>
        <taxon>Leptospira</taxon>
    </lineage>
</organism>
<dbReference type="AlphaFoldDB" id="A0A0E2AXV5"/>
<protein>
    <submittedName>
        <fullName evidence="1">Uncharacterized protein</fullName>
    </submittedName>
</protein>
<gene>
    <name evidence="1" type="ORF">LEP1GSC081_3110</name>
</gene>
<reference evidence="1 2" key="1">
    <citation type="submission" date="2012-10" db="EMBL/GenBank/DDBJ databases">
        <authorList>
            <person name="Harkins D.M."/>
            <person name="Durkin A.S."/>
            <person name="Brinkac L.M."/>
            <person name="Selengut J.D."/>
            <person name="Sanka R."/>
            <person name="DePew J."/>
            <person name="Purushe J."/>
            <person name="Peacock S.J."/>
            <person name="Thaipadungpanit J."/>
            <person name="Wuthiekanun V.W."/>
            <person name="Day N.P."/>
            <person name="Vinetz J.M."/>
            <person name="Sutton G.G."/>
            <person name="Nelson W.C."/>
            <person name="Fouts D.E."/>
        </authorList>
    </citation>
    <scope>NUCLEOTIDE SEQUENCE [LARGE SCALE GENOMIC DNA]</scope>
    <source>
        <strain evidence="1 2">H1</strain>
    </source>
</reference>
<dbReference type="Proteomes" id="UP000006253">
    <property type="component" value="Unassembled WGS sequence"/>
</dbReference>
<evidence type="ECO:0000313" key="1">
    <source>
        <dbReference type="EMBL" id="EKO13750.1"/>
    </source>
</evidence>
<name>A0A0E2AXV5_9LEPT</name>
<dbReference type="EMBL" id="AHMY02000067">
    <property type="protein sequence ID" value="EKO13750.1"/>
    <property type="molecule type" value="Genomic_DNA"/>
</dbReference>
<comment type="caution">
    <text evidence="1">The sequence shown here is derived from an EMBL/GenBank/DDBJ whole genome shotgun (WGS) entry which is preliminary data.</text>
</comment>
<proteinExistence type="predicted"/>
<sequence length="47" mass="5406">MMTVKQRFCAKIGLDDDLSSSHNFQSLTVNPRFVRVPTSIFFTKKLT</sequence>